<feature type="compositionally biased region" description="Basic and acidic residues" evidence="3">
    <location>
        <begin position="2039"/>
        <end position="2049"/>
    </location>
</feature>
<feature type="region of interest" description="Disordered" evidence="3">
    <location>
        <begin position="2038"/>
        <end position="2063"/>
    </location>
</feature>
<evidence type="ECO:0000313" key="4">
    <source>
        <dbReference type="EMBL" id="CAB9497729.1"/>
    </source>
</evidence>
<feature type="region of interest" description="Disordered" evidence="3">
    <location>
        <begin position="2002"/>
        <end position="2021"/>
    </location>
</feature>
<dbReference type="Pfam" id="PF00612">
    <property type="entry name" value="IQ"/>
    <property type="match status" value="2"/>
</dbReference>
<feature type="compositionally biased region" description="Polar residues" evidence="3">
    <location>
        <begin position="1985"/>
        <end position="1995"/>
    </location>
</feature>
<dbReference type="Proteomes" id="UP001153069">
    <property type="component" value="Unassembled WGS sequence"/>
</dbReference>
<feature type="compositionally biased region" description="Basic and acidic residues" evidence="3">
    <location>
        <begin position="1437"/>
        <end position="1456"/>
    </location>
</feature>
<feature type="compositionally biased region" description="Polar residues" evidence="3">
    <location>
        <begin position="1661"/>
        <end position="1679"/>
    </location>
</feature>
<dbReference type="GO" id="GO:0000146">
    <property type="term" value="F:microfilament motor activity"/>
    <property type="evidence" value="ECO:0007669"/>
    <property type="project" value="InterPro"/>
</dbReference>
<feature type="compositionally biased region" description="Basic and acidic residues" evidence="3">
    <location>
        <begin position="1388"/>
        <end position="1403"/>
    </location>
</feature>
<sequence length="2630" mass="295628">MGYSDEEYEAIDEFGPFPTAITSSYEQQIQSSMPPQGTNDIHNSIIRGNNHHHHHHHQHHVIDNNNNAIDEGASSAGEGMAMVMKYGSSNESGQLLARELLARELQARELLAREMGSQNELSQDRNMLRKRGSKSRKSSMAGNRSYSQHNHNNSNNNNILETSSTSLDGGGSTVSRSRWEPDPSENFQHESASLPAEFLYFKFEQIVERWVNQKADSIMSLERRRPKLMNRPPRTITTIANAIIPDNLGIPRFMQSANMSITRSIHVEIDETTFASTPTMETQSVTTTAKQRAQKLNQGKPMTIKTKFPPNRNTPVRNNNNKPSTAPVMKKKPITTTGPPRNSRSTPVKAGGAIPANNNRKNNTVGNSSTPLKRNGPQTRTALNTPNRTPQQRQQQQQRSSPQVANRKAANNNIRSRPSPLHKMTESQLRKQRQTIPPNRNTKPPVRTTRSTLKASQEKSKTSITSNTKTKKMAATSPETRSPHDTTEVGDEDHYLRRDQPSHDDGILSPRSRLQVASDTSPSKPDPEGPTPSTRPDPEGDTLSQQRKRVMRSPSPASRTMSASGRSASAPLRRPSPIPRSPSPHLRSASPQPRVAAHLRSSSPQPRVAAHLRTPSPQPKPTESSPGELESPVPQQGESDFQGSPQVPQSGSSKQMPEKDSNRRNQPATPRIPPNRKALPRVAQTRQPGSPARASPARASPATRKPQAGRATTNSKRNSITTGDNNSSPERVRSPSRKPPVPSFATPTRTGASGNTRTKARNSTTARPDQRNKASPRKSFTRTPSPPEPPKPTTRRRKSRLPPLPSFRNNGAKTTESPQRPASPPKKAPSPSKAPPSPSPKKKSQDQAAASSPLSSTKSTSPRGAARRPSSFMAPTAASLASPKDPPKRKPKSPTGRTTGITPRYLASTSNSTGKQDPPSPRSQGRQQRRISRMQNRSAILLQSYWRMLPDRRRFLRLRSAVVSLQSLLRRRLQVRAFKQAIKGTRLQNFSCLVIQRNFRMASCQSSYIQLRDTVIIVQSAVRMFSCRSAYRELQSASQKLLGRSSLRSPPSTPVATSSATMNVARATVKGGRLRIYSALLIQSLVRMRWVRVAFLELRISAIALQRWYRKMTAIRDARMRAALAAAIMVQRWSRMLSMRKCFLDLRKSVVLLQSCTRMALARKSYLEIKQDLLEQGAAVMIQNLYRRNTCQLAYYQLQTSAHLIQRWIRANIARIVYGRSLRAVLVLQCWARRTNSERFVRAGLRIQRAAIVLQCWARQKSSERFVLHTICAKLIQACFRGFNDYQKYVKQRICATMIQASVRGTIAQVRYILLRFAAIDVQKRVRSHRSRARVAKLQMEHLIATTQRALSIRIPLDPSTDDDEPVFSPGGIVRKDSHLELRRLIEHNQDQCHGPDPDEIRSDLQNLKRHPDPDPGHSQTPTFEGALVPANGTLDLQKHPDPIESHHGFEVRFDDSPSPQSTSTPSESGATVMPNDTPTESDDESQGPSVTSTLSSNHKSDEIFETPTIVTDHLSSQLLSKPNARSAQPEKNADHDDDDESSRSTDGVQHLQRYDDVVSAALAFVSQSPSNASRKNKATALSSPRNSTKDPATRHDDDLELDGAQPDQPTPSGPLQEQSLENNRKRQPLPEHHRRNHHLRLNYRSKGSEQQGALLEPNGDNMSRQPPTRPESPSQQQETLTPASATAPVPAPEHEEEPEFPVYTGPNPKTGLLPGSRDLSSISAPNFSYIGLQTNANARYMPPPPVASTSPTYRLSRRSQDLSSLTGAEFSQGRVGLQTNYVAPPPVGRHQGHSPSFKGSPVPPYQGRGATLPAPQGLPNTLVPAPPEMISRLSPIETSPSQQPLFFISNGSGEGPTGSPQLYALQPVTDIPLHHQSQNLHLHYQQGAQQQPRLRPRTQEPPKTDFDSGNDWSTKKGRKISILETLKRERKRKSAPKHDSRFFPNKYPSIPSITDNPSFYMPKKDLNSQGTKENDPDEEENLTLIPSRQQSISRHANSYENQTRDLGGSSNLISPSSNPLKQMVQNKNSEIMYSRMSPTRDEDKHQKTYVEGTGSTSTGSPLKQMIHNKHSDTMHPRMNPTRDEERTQKINIDGSSNVAPVPSGNPLKQVVVQNRNLDIMFPRVKKENDSSDRAIFDKLAAIKQKSRARKVQKWTQRTQKRNKPPLPPVTPPSREKEGHAAARARDTETKRDFLNVAVQQWAKQTIQRRKLLSVFTTGIDGDFATQIQSAWRTHRDQIVLAGLLLQTWSVSCDFAPETISTDRIARQTAHILALDAAFCNVGYHWHEGLVLVKNGLVMVQWKGLVPINFSDHEFPADDTYCNVSVHCTANENYILDTWSEAKKKSLLVKASIEKYCDDQRQKLRRSSMFERSLSRRRAENESEHQPEHEPVREPSNKAEPEYEAEREYGEPQYEAPEREPEYEAEREYGEPQYEAEREPEYEPAHQPAQHYEPEHERPEHVHEHEPDYDTEHEHEHEPAHEHEHEHEHEPEYEPQPGPVPNELNQRPRNYFREEISRRYRAATLIQSAVRDYLGRREIEDGPFLGVPNDFHERMRVYSAVLIQSWYRMCVCRSMYQGLRRIQSTILLRIERDDIETIRFHRFTEKHRCETIIEEGFECTTNGSNDESAV</sequence>
<comment type="subcellular location">
    <subcellularLocation>
        <location evidence="1">Cytoplasm</location>
    </subcellularLocation>
</comment>
<feature type="compositionally biased region" description="Low complexity" evidence="3">
    <location>
        <begin position="1680"/>
        <end position="1689"/>
    </location>
</feature>
<feature type="compositionally biased region" description="Low complexity" evidence="3">
    <location>
        <begin position="642"/>
        <end position="655"/>
    </location>
</feature>
<feature type="region of interest" description="Disordered" evidence="3">
    <location>
        <begin position="278"/>
        <end position="934"/>
    </location>
</feature>
<feature type="region of interest" description="Disordered" evidence="3">
    <location>
        <begin position="1885"/>
        <end position="1995"/>
    </location>
</feature>
<evidence type="ECO:0000256" key="1">
    <source>
        <dbReference type="ARBA" id="ARBA00004496"/>
    </source>
</evidence>
<feature type="compositionally biased region" description="Basic and acidic residues" evidence="3">
    <location>
        <begin position="2174"/>
        <end position="2187"/>
    </location>
</feature>
<feature type="compositionally biased region" description="Basic and acidic residues" evidence="3">
    <location>
        <begin position="2452"/>
        <end position="2492"/>
    </location>
</feature>
<feature type="compositionally biased region" description="Low complexity" evidence="3">
    <location>
        <begin position="848"/>
        <end position="862"/>
    </location>
</feature>
<dbReference type="GO" id="GO:0005884">
    <property type="term" value="C:actin filament"/>
    <property type="evidence" value="ECO:0007669"/>
    <property type="project" value="TreeGrafter"/>
</dbReference>
<proteinExistence type="predicted"/>
<feature type="compositionally biased region" description="Polar residues" evidence="3">
    <location>
        <begin position="278"/>
        <end position="297"/>
    </location>
</feature>
<feature type="compositionally biased region" description="Low complexity" evidence="3">
    <location>
        <begin position="2007"/>
        <end position="2020"/>
    </location>
</feature>
<feature type="compositionally biased region" description="Polar residues" evidence="3">
    <location>
        <begin position="1568"/>
        <end position="1587"/>
    </location>
</feature>
<feature type="region of interest" description="Disordered" evidence="3">
    <location>
        <begin position="2368"/>
        <end position="2506"/>
    </location>
</feature>
<feature type="compositionally biased region" description="Basic and acidic residues" evidence="3">
    <location>
        <begin position="1588"/>
        <end position="1598"/>
    </location>
</feature>
<feature type="compositionally biased region" description="Low complexity" evidence="3">
    <location>
        <begin position="390"/>
        <end position="403"/>
    </location>
</feature>
<evidence type="ECO:0000256" key="2">
    <source>
        <dbReference type="ARBA" id="ARBA00022490"/>
    </source>
</evidence>
<dbReference type="Gene3D" id="1.20.5.190">
    <property type="match status" value="5"/>
</dbReference>
<feature type="compositionally biased region" description="Basic and acidic residues" evidence="3">
    <location>
        <begin position="481"/>
        <end position="506"/>
    </location>
</feature>
<reference evidence="4" key="1">
    <citation type="submission" date="2020-06" db="EMBL/GenBank/DDBJ databases">
        <authorList>
            <consortium name="Plant Systems Biology data submission"/>
        </authorList>
    </citation>
    <scope>NUCLEOTIDE SEQUENCE</scope>
    <source>
        <strain evidence="4">D6</strain>
    </source>
</reference>
<evidence type="ECO:0000313" key="5">
    <source>
        <dbReference type="Proteomes" id="UP001153069"/>
    </source>
</evidence>
<keyword evidence="5" id="KW-1185">Reference proteome</keyword>
<feature type="region of interest" description="Disordered" evidence="3">
    <location>
        <begin position="2148"/>
        <end position="2187"/>
    </location>
</feature>
<dbReference type="GO" id="GO:0035556">
    <property type="term" value="P:intracellular signal transduction"/>
    <property type="evidence" value="ECO:0007669"/>
    <property type="project" value="InterPro"/>
</dbReference>
<feature type="compositionally biased region" description="Polar residues" evidence="3">
    <location>
        <begin position="745"/>
        <end position="767"/>
    </location>
</feature>
<feature type="compositionally biased region" description="Basic and acidic residues" evidence="3">
    <location>
        <begin position="2373"/>
        <end position="2444"/>
    </location>
</feature>
<keyword evidence="2" id="KW-0963">Cytoplasm</keyword>
<name>A0A9N8DBI7_9STRA</name>
<feature type="compositionally biased region" description="Basic residues" evidence="3">
    <location>
        <begin position="128"/>
        <end position="137"/>
    </location>
</feature>
<gene>
    <name evidence="4" type="ORF">SEMRO_25_G016730.1</name>
</gene>
<dbReference type="PANTHER" id="PTHR46184:SF5">
    <property type="entry name" value="UNCONVENTIONAL MYOSIN-IXA-LIKE"/>
    <property type="match status" value="1"/>
</dbReference>
<feature type="compositionally biased region" description="Basic residues" evidence="3">
    <location>
        <begin position="2148"/>
        <end position="2164"/>
    </location>
</feature>
<feature type="compositionally biased region" description="Polar residues" evidence="3">
    <location>
        <begin position="809"/>
        <end position="820"/>
    </location>
</feature>
<dbReference type="GO" id="GO:0005096">
    <property type="term" value="F:GTPase activator activity"/>
    <property type="evidence" value="ECO:0007669"/>
    <property type="project" value="InterPro"/>
</dbReference>
<dbReference type="InterPro" id="IPR046987">
    <property type="entry name" value="Myo9"/>
</dbReference>
<feature type="compositionally biased region" description="Polar residues" evidence="3">
    <location>
        <begin position="434"/>
        <end position="455"/>
    </location>
</feature>
<feature type="compositionally biased region" description="Basic and acidic residues" evidence="3">
    <location>
        <begin position="1898"/>
        <end position="1907"/>
    </location>
</feature>
<protein>
    <submittedName>
        <fullName evidence="4">Microcephaly associated (Drosophila)</fullName>
    </submittedName>
</protein>
<feature type="compositionally biased region" description="Low complexity" evidence="3">
    <location>
        <begin position="562"/>
        <end position="573"/>
    </location>
</feature>
<organism evidence="4 5">
    <name type="scientific">Seminavis robusta</name>
    <dbReference type="NCBI Taxonomy" id="568900"/>
    <lineage>
        <taxon>Eukaryota</taxon>
        <taxon>Sar</taxon>
        <taxon>Stramenopiles</taxon>
        <taxon>Ochrophyta</taxon>
        <taxon>Bacillariophyta</taxon>
        <taxon>Bacillariophyceae</taxon>
        <taxon>Bacillariophycidae</taxon>
        <taxon>Naviculales</taxon>
        <taxon>Naviculaceae</taxon>
        <taxon>Seminavis</taxon>
    </lineage>
</organism>
<accession>A0A9N8DBI7</accession>
<dbReference type="EMBL" id="CAICTM010000025">
    <property type="protein sequence ID" value="CAB9497729.1"/>
    <property type="molecule type" value="Genomic_DNA"/>
</dbReference>
<comment type="caution">
    <text evidence="4">The sequence shown here is derived from an EMBL/GenBank/DDBJ whole genome shotgun (WGS) entry which is preliminary data.</text>
</comment>
<dbReference type="GO" id="GO:0051015">
    <property type="term" value="F:actin filament binding"/>
    <property type="evidence" value="ECO:0007669"/>
    <property type="project" value="TreeGrafter"/>
</dbReference>
<dbReference type="InterPro" id="IPR000048">
    <property type="entry name" value="IQ_motif_EF-hand-BS"/>
</dbReference>
<feature type="compositionally biased region" description="Polar residues" evidence="3">
    <location>
        <begin position="356"/>
        <end position="389"/>
    </location>
</feature>
<feature type="compositionally biased region" description="Low complexity" evidence="3">
    <location>
        <begin position="143"/>
        <end position="167"/>
    </location>
</feature>
<feature type="compositionally biased region" description="Polar residues" evidence="3">
    <location>
        <begin position="710"/>
        <end position="726"/>
    </location>
</feature>
<dbReference type="PROSITE" id="PS50096">
    <property type="entry name" value="IQ"/>
    <property type="match status" value="4"/>
</dbReference>
<feature type="region of interest" description="Disordered" evidence="3">
    <location>
        <begin position="1568"/>
        <end position="1718"/>
    </location>
</feature>
<feature type="compositionally biased region" description="Low complexity" evidence="3">
    <location>
        <begin position="1457"/>
        <end position="1469"/>
    </location>
</feature>
<evidence type="ECO:0000256" key="3">
    <source>
        <dbReference type="SAM" id="MobiDB-lite"/>
    </source>
</evidence>
<feature type="compositionally biased region" description="Polar residues" evidence="3">
    <location>
        <begin position="1515"/>
        <end position="1527"/>
    </location>
</feature>
<feature type="compositionally biased region" description="Basic and acidic residues" evidence="3">
    <location>
        <begin position="1623"/>
        <end position="1632"/>
    </location>
</feature>
<feature type="compositionally biased region" description="Low complexity" evidence="3">
    <location>
        <begin position="690"/>
        <end position="704"/>
    </location>
</feature>
<feature type="compositionally biased region" description="Basic residues" evidence="3">
    <location>
        <begin position="1633"/>
        <end position="1644"/>
    </location>
</feature>
<dbReference type="GO" id="GO:0005737">
    <property type="term" value="C:cytoplasm"/>
    <property type="evidence" value="ECO:0007669"/>
    <property type="project" value="UniProtKB-SubCell"/>
</dbReference>
<feature type="compositionally biased region" description="Low complexity" evidence="3">
    <location>
        <begin position="309"/>
        <end position="323"/>
    </location>
</feature>
<feature type="compositionally biased region" description="Polar residues" evidence="3">
    <location>
        <begin position="895"/>
        <end position="915"/>
    </location>
</feature>
<feature type="compositionally biased region" description="Polar residues" evidence="3">
    <location>
        <begin position="334"/>
        <end position="346"/>
    </location>
</feature>
<feature type="compositionally biased region" description="Polar residues" evidence="3">
    <location>
        <begin position="1487"/>
        <end position="1498"/>
    </location>
</feature>
<feature type="region of interest" description="Disordered" evidence="3">
    <location>
        <begin position="116"/>
        <end position="190"/>
    </location>
</feature>
<dbReference type="InterPro" id="IPR027417">
    <property type="entry name" value="P-loop_NTPase"/>
</dbReference>
<dbReference type="SMART" id="SM00015">
    <property type="entry name" value="IQ"/>
    <property type="match status" value="13"/>
</dbReference>
<dbReference type="CDD" id="cd23767">
    <property type="entry name" value="IQCD"/>
    <property type="match status" value="1"/>
</dbReference>
<feature type="region of interest" description="Disordered" evidence="3">
    <location>
        <begin position="1388"/>
        <end position="1502"/>
    </location>
</feature>
<feature type="region of interest" description="Disordered" evidence="3">
    <location>
        <begin position="1515"/>
        <end position="1549"/>
    </location>
</feature>
<dbReference type="PANTHER" id="PTHR46184">
    <property type="entry name" value="UNCONVENTIONAL MYOSIN-IXB-LIKE PROTEIN"/>
    <property type="match status" value="1"/>
</dbReference>
<dbReference type="SUPFAM" id="SSF52540">
    <property type="entry name" value="P-loop containing nucleoside triphosphate hydrolases"/>
    <property type="match status" value="1"/>
</dbReference>
<feature type="compositionally biased region" description="Pro residues" evidence="3">
    <location>
        <begin position="821"/>
        <end position="839"/>
    </location>
</feature>